<evidence type="ECO:0000313" key="10">
    <source>
        <dbReference type="Proteomes" id="UP001239462"/>
    </source>
</evidence>
<dbReference type="Pfam" id="PF02601">
    <property type="entry name" value="Exonuc_VII_L"/>
    <property type="match status" value="1"/>
</dbReference>
<protein>
    <recommendedName>
        <fullName evidence="5">Exodeoxyribonuclease 7 large subunit</fullName>
        <ecNumber evidence="5">3.1.11.6</ecNumber>
    </recommendedName>
    <alternativeName>
        <fullName evidence="5">Exodeoxyribonuclease VII large subunit</fullName>
        <shortName evidence="5">Exonuclease VII large subunit</shortName>
    </alternativeName>
</protein>
<dbReference type="EC" id="3.1.11.6" evidence="5"/>
<dbReference type="InterPro" id="IPR020579">
    <property type="entry name" value="Exonuc_VII_lsu_C"/>
</dbReference>
<comment type="subunit">
    <text evidence="5">Heterooligomer composed of large and small subunits.</text>
</comment>
<evidence type="ECO:0000313" key="9">
    <source>
        <dbReference type="EMBL" id="MDM4016136.1"/>
    </source>
</evidence>
<evidence type="ECO:0000259" key="8">
    <source>
        <dbReference type="Pfam" id="PF13742"/>
    </source>
</evidence>
<dbReference type="GO" id="GO:0008855">
    <property type="term" value="F:exodeoxyribonuclease VII activity"/>
    <property type="evidence" value="ECO:0007669"/>
    <property type="project" value="UniProtKB-EC"/>
</dbReference>
<dbReference type="HAMAP" id="MF_00378">
    <property type="entry name" value="Exonuc_7_L"/>
    <property type="match status" value="1"/>
</dbReference>
<dbReference type="InterPro" id="IPR003753">
    <property type="entry name" value="Exonuc_VII_L"/>
</dbReference>
<comment type="similarity">
    <text evidence="5 6">Belongs to the XseA family.</text>
</comment>
<keyword evidence="4 5" id="KW-0269">Exonuclease</keyword>
<evidence type="ECO:0000256" key="6">
    <source>
        <dbReference type="RuleBase" id="RU004355"/>
    </source>
</evidence>
<dbReference type="PANTHER" id="PTHR30008:SF0">
    <property type="entry name" value="EXODEOXYRIBONUCLEASE 7 LARGE SUBUNIT"/>
    <property type="match status" value="1"/>
</dbReference>
<feature type="domain" description="OB-fold nucleic acid binding" evidence="8">
    <location>
        <begin position="16"/>
        <end position="107"/>
    </location>
</feature>
<dbReference type="Pfam" id="PF13742">
    <property type="entry name" value="tRNA_anti_2"/>
    <property type="match status" value="1"/>
</dbReference>
<comment type="catalytic activity">
    <reaction evidence="5 6">
        <text>Exonucleolytic cleavage in either 5'- to 3'- or 3'- to 5'-direction to yield nucleoside 5'-phosphates.</text>
        <dbReference type="EC" id="3.1.11.6"/>
    </reaction>
</comment>
<accession>A0ABT7PIP7</accession>
<evidence type="ECO:0000256" key="2">
    <source>
        <dbReference type="ARBA" id="ARBA00022722"/>
    </source>
</evidence>
<reference evidence="9 10" key="1">
    <citation type="submission" date="2023-06" db="EMBL/GenBank/DDBJ databases">
        <title>Roseiconus lacunae JC819 isolated from Gulf of Mannar region, Tamil Nadu.</title>
        <authorList>
            <person name="Pk S."/>
            <person name="Ch S."/>
            <person name="Ch V.R."/>
        </authorList>
    </citation>
    <scope>NUCLEOTIDE SEQUENCE [LARGE SCALE GENOMIC DNA]</scope>
    <source>
        <strain evidence="9 10">JC819</strain>
    </source>
</reference>
<proteinExistence type="inferred from homology"/>
<dbReference type="InterPro" id="IPR025824">
    <property type="entry name" value="OB-fold_nuc-bd_dom"/>
</dbReference>
<evidence type="ECO:0000259" key="7">
    <source>
        <dbReference type="Pfam" id="PF02601"/>
    </source>
</evidence>
<name>A0ABT7PIP7_9BACT</name>
<keyword evidence="1 5" id="KW-0963">Cytoplasm</keyword>
<dbReference type="EMBL" id="JASZZN010000007">
    <property type="protein sequence ID" value="MDM4016136.1"/>
    <property type="molecule type" value="Genomic_DNA"/>
</dbReference>
<dbReference type="CDD" id="cd04489">
    <property type="entry name" value="ExoVII_LU_OBF"/>
    <property type="match status" value="1"/>
</dbReference>
<evidence type="ECO:0000256" key="3">
    <source>
        <dbReference type="ARBA" id="ARBA00022801"/>
    </source>
</evidence>
<gene>
    <name evidence="5 9" type="primary">xseA</name>
    <name evidence="9" type="ORF">QTN89_11905</name>
</gene>
<dbReference type="Proteomes" id="UP001239462">
    <property type="component" value="Unassembled WGS sequence"/>
</dbReference>
<keyword evidence="3 5" id="KW-0378">Hydrolase</keyword>
<organism evidence="9 10">
    <name type="scientific">Roseiconus lacunae</name>
    <dbReference type="NCBI Taxonomy" id="2605694"/>
    <lineage>
        <taxon>Bacteria</taxon>
        <taxon>Pseudomonadati</taxon>
        <taxon>Planctomycetota</taxon>
        <taxon>Planctomycetia</taxon>
        <taxon>Pirellulales</taxon>
        <taxon>Pirellulaceae</taxon>
        <taxon>Roseiconus</taxon>
    </lineage>
</organism>
<evidence type="ECO:0000256" key="1">
    <source>
        <dbReference type="ARBA" id="ARBA00022490"/>
    </source>
</evidence>
<dbReference type="RefSeq" id="WP_289163756.1">
    <property type="nucleotide sequence ID" value="NZ_CP141221.1"/>
</dbReference>
<dbReference type="PANTHER" id="PTHR30008">
    <property type="entry name" value="EXODEOXYRIBONUCLEASE 7 LARGE SUBUNIT"/>
    <property type="match status" value="1"/>
</dbReference>
<sequence>MSSDIDFEDAGPNQAISVSELNQHLKAVVEGTFPPMWVAGEVSDVSRPRSGHLYFTLKDDDSQIRAVMWRSVASKLRFDLENGQSLLCFGGLEIYTVRGSYQIVVRKAEPRGVGALQVAFEKLKAKLNAEGLFSLERKQPLPSHPRRVGLITSPSGAAVHDFLVSARRRMLDAEIFVIPAQVQGPGAAETIERGLLAASMIRPKLDVVIVTRGGGSLEDLWTFNEERVVRAIASCPIPTVSAVGHEVDVTLSDLVADVRALTPTDAATRVFPDRGATVGRVTELESRMHRAMMQQTQQRKMLLASLSRHPALNKPMEMVHLRSRLLDELDQRAKQAIQRRLDHGKASVGKLAATLSALSPLSTLARGYSVTLNEAGQTIHDASTLSPGDQLRTIVEDGEIRSTVDEVKR</sequence>
<feature type="domain" description="Exonuclease VII large subunit C-terminal" evidence="7">
    <location>
        <begin position="132"/>
        <end position="350"/>
    </location>
</feature>
<comment type="caution">
    <text evidence="9">The sequence shown here is derived from an EMBL/GenBank/DDBJ whole genome shotgun (WGS) entry which is preliminary data.</text>
</comment>
<evidence type="ECO:0000256" key="5">
    <source>
        <dbReference type="HAMAP-Rule" id="MF_00378"/>
    </source>
</evidence>
<comment type="function">
    <text evidence="5">Bidirectionally degrades single-stranded DNA into large acid-insoluble oligonucleotides, which are then degraded further into small acid-soluble oligonucleotides.</text>
</comment>
<evidence type="ECO:0000256" key="4">
    <source>
        <dbReference type="ARBA" id="ARBA00022839"/>
    </source>
</evidence>
<dbReference type="NCBIfam" id="TIGR00237">
    <property type="entry name" value="xseA"/>
    <property type="match status" value="1"/>
</dbReference>
<keyword evidence="10" id="KW-1185">Reference proteome</keyword>
<keyword evidence="2 5" id="KW-0540">Nuclease</keyword>
<comment type="subcellular location">
    <subcellularLocation>
        <location evidence="5 6">Cytoplasm</location>
    </subcellularLocation>
</comment>